<dbReference type="PANTHER" id="PTHR11360">
    <property type="entry name" value="MONOCARBOXYLATE TRANSPORTER"/>
    <property type="match status" value="1"/>
</dbReference>
<keyword evidence="2" id="KW-0812">Transmembrane</keyword>
<feature type="transmembrane region" description="Helical" evidence="2">
    <location>
        <begin position="252"/>
        <end position="271"/>
    </location>
</feature>
<organism evidence="3 4">
    <name type="scientific">Allacma fusca</name>
    <dbReference type="NCBI Taxonomy" id="39272"/>
    <lineage>
        <taxon>Eukaryota</taxon>
        <taxon>Metazoa</taxon>
        <taxon>Ecdysozoa</taxon>
        <taxon>Arthropoda</taxon>
        <taxon>Hexapoda</taxon>
        <taxon>Collembola</taxon>
        <taxon>Symphypleona</taxon>
        <taxon>Sminthuridae</taxon>
        <taxon>Allacma</taxon>
    </lineage>
</organism>
<feature type="transmembrane region" description="Helical" evidence="2">
    <location>
        <begin position="28"/>
        <end position="48"/>
    </location>
</feature>
<name>A0A8J2LUN1_9HEXA</name>
<feature type="transmembrane region" description="Helical" evidence="2">
    <location>
        <begin position="89"/>
        <end position="111"/>
    </location>
</feature>
<dbReference type="InterPro" id="IPR011701">
    <property type="entry name" value="MFS"/>
</dbReference>
<proteinExistence type="predicted"/>
<feature type="transmembrane region" description="Helical" evidence="2">
    <location>
        <begin position="217"/>
        <end position="240"/>
    </location>
</feature>
<comment type="caution">
    <text evidence="3">The sequence shown here is derived from an EMBL/GenBank/DDBJ whole genome shotgun (WGS) entry which is preliminary data.</text>
</comment>
<dbReference type="GO" id="GO:0022857">
    <property type="term" value="F:transmembrane transporter activity"/>
    <property type="evidence" value="ECO:0007669"/>
    <property type="project" value="InterPro"/>
</dbReference>
<sequence>VLGSFSFSISLIFSPIWISICKRKSTRLAAIFGGLVAALGCLFTSFASQFHQLFLSYGVFIGIGVGFSRDASCLMVGQYFKRKRDFVEIIIVSGSGVGLIVMTTAIHYGISTLGWRLGLQAVTICILAIFFLGICYRSASLYHPQRRAILHLKNQRRKIKEKYKKGDSLPFFDWTCLKSKTIRILLVSSSFTSLGINTPLFYLSWKCQEMRIDDLSIVLLHIYLGTAWVIGSILFGILVVQKNDECRISKQYLCQGSGIICGLSIVGLTFVQEYNGLGIFVWVYGFSIGAYYYSVKVYTFDRARARHFPRAWSLVQFSQGLLLFVGNCLAGMFLSSERKHFAFYASAGTTFCGAVFLFLTDVRRRKLAAQGKCVESFRATQRKDLCASKSGLTFIFPSDGERSRSKNESGSDLQPSSYDSSFIAKRFESISEDGFAEIDFQDIYYEDWEMFAGDGITSCNKVENCLASEADSSYFITSERRPTTRQSRRQKQDYYRYSTIDGISVPAIQLATGVIGIRTPERHHLCQIAEGESFSSPSQYEDNSSAVDVTLPKKLGSSEVLEIPSYESLRKMKHSSQECVQESST</sequence>
<evidence type="ECO:0000256" key="2">
    <source>
        <dbReference type="SAM" id="Phobius"/>
    </source>
</evidence>
<feature type="region of interest" description="Disordered" evidence="1">
    <location>
        <begin position="398"/>
        <end position="417"/>
    </location>
</feature>
<evidence type="ECO:0000313" key="4">
    <source>
        <dbReference type="Proteomes" id="UP000708208"/>
    </source>
</evidence>
<evidence type="ECO:0000256" key="1">
    <source>
        <dbReference type="SAM" id="MobiDB-lite"/>
    </source>
</evidence>
<accession>A0A8J2LUN1</accession>
<dbReference type="EMBL" id="CAJVCH010571679">
    <property type="protein sequence ID" value="CAG7838241.1"/>
    <property type="molecule type" value="Genomic_DNA"/>
</dbReference>
<dbReference type="PANTHER" id="PTHR11360:SF251">
    <property type="entry name" value="MAJOR FACILITATOR SUPERFAMILY (MFS) PROFILE DOMAIN-CONTAINING PROTEIN"/>
    <property type="match status" value="1"/>
</dbReference>
<keyword evidence="2" id="KW-1133">Transmembrane helix</keyword>
<dbReference type="InterPro" id="IPR050327">
    <property type="entry name" value="Proton-linked_MCT"/>
</dbReference>
<dbReference type="OrthoDB" id="6499973at2759"/>
<dbReference type="AlphaFoldDB" id="A0A8J2LUN1"/>
<dbReference type="Pfam" id="PF07690">
    <property type="entry name" value="MFS_1"/>
    <property type="match status" value="1"/>
</dbReference>
<protein>
    <submittedName>
        <fullName evidence="3">Uncharacterized protein</fullName>
    </submittedName>
</protein>
<feature type="transmembrane region" description="Helical" evidence="2">
    <location>
        <begin position="117"/>
        <end position="136"/>
    </location>
</feature>
<feature type="transmembrane region" description="Helical" evidence="2">
    <location>
        <begin position="54"/>
        <end position="77"/>
    </location>
</feature>
<feature type="transmembrane region" description="Helical" evidence="2">
    <location>
        <begin position="341"/>
        <end position="359"/>
    </location>
</feature>
<keyword evidence="4" id="KW-1185">Reference proteome</keyword>
<feature type="non-terminal residue" evidence="3">
    <location>
        <position position="1"/>
    </location>
</feature>
<feature type="compositionally biased region" description="Basic and acidic residues" evidence="1">
    <location>
        <begin position="399"/>
        <end position="409"/>
    </location>
</feature>
<gene>
    <name evidence="3" type="ORF">AFUS01_LOCUS47228</name>
</gene>
<feature type="transmembrane region" description="Helical" evidence="2">
    <location>
        <begin position="6"/>
        <end position="21"/>
    </location>
</feature>
<keyword evidence="2" id="KW-0472">Membrane</keyword>
<feature type="transmembrane region" description="Helical" evidence="2">
    <location>
        <begin position="184"/>
        <end position="205"/>
    </location>
</feature>
<reference evidence="3" key="1">
    <citation type="submission" date="2021-06" db="EMBL/GenBank/DDBJ databases">
        <authorList>
            <person name="Hodson N. C."/>
            <person name="Mongue J. A."/>
            <person name="Jaron S. K."/>
        </authorList>
    </citation>
    <scope>NUCLEOTIDE SEQUENCE</scope>
</reference>
<dbReference type="Proteomes" id="UP000708208">
    <property type="component" value="Unassembled WGS sequence"/>
</dbReference>
<evidence type="ECO:0000313" key="3">
    <source>
        <dbReference type="EMBL" id="CAG7838241.1"/>
    </source>
</evidence>
<feature type="transmembrane region" description="Helical" evidence="2">
    <location>
        <begin position="277"/>
        <end position="293"/>
    </location>
</feature>
<feature type="transmembrane region" description="Helical" evidence="2">
    <location>
        <begin position="314"/>
        <end position="335"/>
    </location>
</feature>